<name>D7G138_ECTSI</name>
<keyword evidence="2" id="KW-1185">Reference proteome</keyword>
<dbReference type="InParanoid" id="D7G138"/>
<dbReference type="SUPFAM" id="SSF48403">
    <property type="entry name" value="Ankyrin repeat"/>
    <property type="match status" value="1"/>
</dbReference>
<gene>
    <name evidence="1" type="ORF">Esi_0433_0004</name>
</gene>
<dbReference type="AlphaFoldDB" id="D7G138"/>
<dbReference type="STRING" id="2880.D7G138"/>
<protein>
    <submittedName>
        <fullName evidence="1">EsV-1-199</fullName>
    </submittedName>
</protein>
<reference evidence="1 2" key="1">
    <citation type="journal article" date="2010" name="Nature">
        <title>The Ectocarpus genome and the independent evolution of multicellularity in brown algae.</title>
        <authorList>
            <person name="Cock J.M."/>
            <person name="Sterck L."/>
            <person name="Rouze P."/>
            <person name="Scornet D."/>
            <person name="Allen A.E."/>
            <person name="Amoutzias G."/>
            <person name="Anthouard V."/>
            <person name="Artiguenave F."/>
            <person name="Aury J.M."/>
            <person name="Badger J.H."/>
            <person name="Beszteri B."/>
            <person name="Billiau K."/>
            <person name="Bonnet E."/>
            <person name="Bothwell J.H."/>
            <person name="Bowler C."/>
            <person name="Boyen C."/>
            <person name="Brownlee C."/>
            <person name="Carrano C.J."/>
            <person name="Charrier B."/>
            <person name="Cho G.Y."/>
            <person name="Coelho S.M."/>
            <person name="Collen J."/>
            <person name="Corre E."/>
            <person name="Da Silva C."/>
            <person name="Delage L."/>
            <person name="Delaroque N."/>
            <person name="Dittami S.M."/>
            <person name="Doulbeau S."/>
            <person name="Elias M."/>
            <person name="Farnham G."/>
            <person name="Gachon C.M."/>
            <person name="Gschloessl B."/>
            <person name="Heesch S."/>
            <person name="Jabbari K."/>
            <person name="Jubin C."/>
            <person name="Kawai H."/>
            <person name="Kimura K."/>
            <person name="Kloareg B."/>
            <person name="Kupper F.C."/>
            <person name="Lang D."/>
            <person name="Le Bail A."/>
            <person name="Leblanc C."/>
            <person name="Lerouge P."/>
            <person name="Lohr M."/>
            <person name="Lopez P.J."/>
            <person name="Martens C."/>
            <person name="Maumus F."/>
            <person name="Michel G."/>
            <person name="Miranda-Saavedra D."/>
            <person name="Morales J."/>
            <person name="Moreau H."/>
            <person name="Motomura T."/>
            <person name="Nagasato C."/>
            <person name="Napoli C.A."/>
            <person name="Nelson D.R."/>
            <person name="Nyvall-Collen P."/>
            <person name="Peters A.F."/>
            <person name="Pommier C."/>
            <person name="Potin P."/>
            <person name="Poulain J."/>
            <person name="Quesneville H."/>
            <person name="Read B."/>
            <person name="Rensing S.A."/>
            <person name="Ritter A."/>
            <person name="Rousvoal S."/>
            <person name="Samanta M."/>
            <person name="Samson G."/>
            <person name="Schroeder D.C."/>
            <person name="Segurens B."/>
            <person name="Strittmatter M."/>
            <person name="Tonon T."/>
            <person name="Tregear J.W."/>
            <person name="Valentin K."/>
            <person name="von Dassow P."/>
            <person name="Yamagishi T."/>
            <person name="Van de Peer Y."/>
            <person name="Wincker P."/>
        </authorList>
    </citation>
    <scope>NUCLEOTIDE SEQUENCE [LARGE SCALE GENOMIC DNA]</scope>
    <source>
        <strain evidence="2">Ec32 / CCAP1310/4</strain>
    </source>
</reference>
<sequence length="298" mass="31961">MAAYGGHVDAIRQLLRAKAKPCLAARIPDSNNNAANVPLAVSALLGYSEMVQEFINEVGIEGRGGARGGEQALAVATREQHMDVMRALTNAGVVDTGEAILSAAGCGRERAAMHLLHHHEGRNTAGTREYANTVGPNGTTPLFLAVGCSRCSPRIMRLLVDDGAGGSNGKPSWGGWCFPQHAAGSSEIPVARKNNADGTEVTDEQKRMLEGTRRFFTCVEAVHAVFWLWANDAPSTARHVKGTSTTRTTCGHWSLMVSLMKRGDGSRRSKLAAIFRYSAKPSSIKFAHCWRYSANPSS</sequence>
<dbReference type="EMBL" id="FN648634">
    <property type="protein sequence ID" value="CBJ33148.1"/>
    <property type="molecule type" value="Genomic_DNA"/>
</dbReference>
<dbReference type="Gene3D" id="1.25.40.20">
    <property type="entry name" value="Ankyrin repeat-containing domain"/>
    <property type="match status" value="1"/>
</dbReference>
<evidence type="ECO:0000313" key="1">
    <source>
        <dbReference type="EMBL" id="CBJ33148.1"/>
    </source>
</evidence>
<dbReference type="EMBL" id="FN649743">
    <property type="protein sequence ID" value="CBJ33148.1"/>
    <property type="molecule type" value="Genomic_DNA"/>
</dbReference>
<proteinExistence type="predicted"/>
<dbReference type="Proteomes" id="UP000002630">
    <property type="component" value="Linkage Group LG18"/>
</dbReference>
<organism evidence="1 2">
    <name type="scientific">Ectocarpus siliculosus</name>
    <name type="common">Brown alga</name>
    <name type="synonym">Conferva siliculosa</name>
    <dbReference type="NCBI Taxonomy" id="2880"/>
    <lineage>
        <taxon>Eukaryota</taxon>
        <taxon>Sar</taxon>
        <taxon>Stramenopiles</taxon>
        <taxon>Ochrophyta</taxon>
        <taxon>PX clade</taxon>
        <taxon>Phaeophyceae</taxon>
        <taxon>Ectocarpales</taxon>
        <taxon>Ectocarpaceae</taxon>
        <taxon>Ectocarpus</taxon>
    </lineage>
</organism>
<dbReference type="InterPro" id="IPR036770">
    <property type="entry name" value="Ankyrin_rpt-contain_sf"/>
</dbReference>
<dbReference type="OrthoDB" id="188462at2759"/>
<accession>D7G138</accession>
<evidence type="ECO:0000313" key="2">
    <source>
        <dbReference type="Proteomes" id="UP000002630"/>
    </source>
</evidence>